<evidence type="ECO:0000256" key="1">
    <source>
        <dbReference type="SAM" id="Phobius"/>
    </source>
</evidence>
<evidence type="ECO:0000313" key="2">
    <source>
        <dbReference type="EMBL" id="RNB88455.1"/>
    </source>
</evidence>
<reference evidence="2 3" key="1">
    <citation type="submission" date="2018-10" db="EMBL/GenBank/DDBJ databases">
        <title>Phylogenomics of Brevibacillus.</title>
        <authorList>
            <person name="Dunlap C."/>
        </authorList>
    </citation>
    <scope>NUCLEOTIDE SEQUENCE [LARGE SCALE GENOMIC DNA]</scope>
    <source>
        <strain evidence="2 3">JCM 15774</strain>
    </source>
</reference>
<dbReference type="EMBL" id="RHHU01000003">
    <property type="protein sequence ID" value="RNB88455.1"/>
    <property type="molecule type" value="Genomic_DNA"/>
</dbReference>
<gene>
    <name evidence="2" type="ORF">EDM59_04870</name>
</gene>
<name>A0A3M8DM07_9BACL</name>
<organism evidence="2 3">
    <name type="scientific">Brevibacillus nitrificans</name>
    <dbReference type="NCBI Taxonomy" id="651560"/>
    <lineage>
        <taxon>Bacteria</taxon>
        <taxon>Bacillati</taxon>
        <taxon>Bacillota</taxon>
        <taxon>Bacilli</taxon>
        <taxon>Bacillales</taxon>
        <taxon>Paenibacillaceae</taxon>
        <taxon>Brevibacillus</taxon>
    </lineage>
</organism>
<dbReference type="InterPro" id="IPR021741">
    <property type="entry name" value="DUF3311"/>
</dbReference>
<dbReference type="RefSeq" id="WP_122922559.1">
    <property type="nucleotide sequence ID" value="NZ_RHHU01000003.1"/>
</dbReference>
<dbReference type="PANTHER" id="PTHR40034:SF1">
    <property type="entry name" value="BSL5891 PROTEIN"/>
    <property type="match status" value="1"/>
</dbReference>
<dbReference type="PANTHER" id="PTHR40034">
    <property type="entry name" value="BSL5891 PROTEIN"/>
    <property type="match status" value="1"/>
</dbReference>
<keyword evidence="1" id="KW-0472">Membrane</keyword>
<dbReference type="Proteomes" id="UP000269573">
    <property type="component" value="Unassembled WGS sequence"/>
</dbReference>
<dbReference type="AlphaFoldDB" id="A0A3M8DM07"/>
<protein>
    <submittedName>
        <fullName evidence="2">DUF3311 domain-containing protein</fullName>
    </submittedName>
</protein>
<keyword evidence="3" id="KW-1185">Reference proteome</keyword>
<dbReference type="Pfam" id="PF11755">
    <property type="entry name" value="DUF3311"/>
    <property type="match status" value="1"/>
</dbReference>
<sequence>MKPLYLLAIIPVIAIFGGVFWANTVTPYVLGMPFFFFWNFAWFLLTSFVVYIIYRFDPVNRGSED</sequence>
<accession>A0A3M8DM07</accession>
<feature type="transmembrane region" description="Helical" evidence="1">
    <location>
        <begin position="5"/>
        <end position="22"/>
    </location>
</feature>
<proteinExistence type="predicted"/>
<keyword evidence="1" id="KW-1133">Transmembrane helix</keyword>
<feature type="transmembrane region" description="Helical" evidence="1">
    <location>
        <begin position="34"/>
        <end position="54"/>
    </location>
</feature>
<evidence type="ECO:0000313" key="3">
    <source>
        <dbReference type="Proteomes" id="UP000269573"/>
    </source>
</evidence>
<keyword evidence="1" id="KW-0812">Transmembrane</keyword>
<comment type="caution">
    <text evidence="2">The sequence shown here is derived from an EMBL/GenBank/DDBJ whole genome shotgun (WGS) entry which is preliminary data.</text>
</comment>